<protein>
    <submittedName>
        <fullName evidence="2">Phage tail-like protein</fullName>
    </submittedName>
</protein>
<dbReference type="Proteomes" id="UP000317940">
    <property type="component" value="Unassembled WGS sequence"/>
</dbReference>
<accession>A0A561TV44</accession>
<name>A0A561TV44_9ACTN</name>
<dbReference type="OrthoDB" id="9790161at2"/>
<gene>
    <name evidence="2" type="ORF">FHX73_1292</name>
</gene>
<dbReference type="InterPro" id="IPR010667">
    <property type="entry name" value="Phage_T4_Gp19"/>
</dbReference>
<evidence type="ECO:0000256" key="1">
    <source>
        <dbReference type="SAM" id="MobiDB-lite"/>
    </source>
</evidence>
<comment type="caution">
    <text evidence="2">The sequence shown here is derived from an EMBL/GenBank/DDBJ whole genome shotgun (WGS) entry which is preliminary data.</text>
</comment>
<organism evidence="2 3">
    <name type="scientific">Kitasatospora viridis</name>
    <dbReference type="NCBI Taxonomy" id="281105"/>
    <lineage>
        <taxon>Bacteria</taxon>
        <taxon>Bacillati</taxon>
        <taxon>Actinomycetota</taxon>
        <taxon>Actinomycetes</taxon>
        <taxon>Kitasatosporales</taxon>
        <taxon>Streptomycetaceae</taxon>
        <taxon>Kitasatospora</taxon>
    </lineage>
</organism>
<reference evidence="2 3" key="1">
    <citation type="submission" date="2019-06" db="EMBL/GenBank/DDBJ databases">
        <title>Sequencing the genomes of 1000 actinobacteria strains.</title>
        <authorList>
            <person name="Klenk H.-P."/>
        </authorList>
    </citation>
    <scope>NUCLEOTIDE SEQUENCE [LARGE SCALE GENOMIC DNA]</scope>
    <source>
        <strain evidence="2 3">DSM 44826</strain>
    </source>
</reference>
<dbReference type="AlphaFoldDB" id="A0A561TV44"/>
<feature type="region of interest" description="Disordered" evidence="1">
    <location>
        <begin position="176"/>
        <end position="195"/>
    </location>
</feature>
<dbReference type="GO" id="GO:0005198">
    <property type="term" value="F:structural molecule activity"/>
    <property type="evidence" value="ECO:0007669"/>
    <property type="project" value="InterPro"/>
</dbReference>
<evidence type="ECO:0000313" key="2">
    <source>
        <dbReference type="EMBL" id="TWF90980.1"/>
    </source>
</evidence>
<evidence type="ECO:0000313" key="3">
    <source>
        <dbReference type="Proteomes" id="UP000317940"/>
    </source>
</evidence>
<dbReference type="RefSeq" id="WP_145908639.1">
    <property type="nucleotide sequence ID" value="NZ_BAAAMZ010000002.1"/>
</dbReference>
<feature type="compositionally biased region" description="Pro residues" evidence="1">
    <location>
        <begin position="186"/>
        <end position="195"/>
    </location>
</feature>
<dbReference type="Pfam" id="PF06841">
    <property type="entry name" value="Phage_T4_gp19"/>
    <property type="match status" value="1"/>
</dbReference>
<keyword evidence="3" id="KW-1185">Reference proteome</keyword>
<proteinExistence type="predicted"/>
<dbReference type="EMBL" id="VIWT01000002">
    <property type="protein sequence ID" value="TWF90980.1"/>
    <property type="molecule type" value="Genomic_DNA"/>
</dbReference>
<sequence length="195" mass="20824">MSNPDSAPPVLASAPVFIISWAAPFGSSQLQKIAFRELEGINSEIDVQQYISVDPTGYVNHTKQFGMTKPPTVTLRRGLDNNLALWQWHQLALDGNPKARVDCVGLDIYPAWGPGAPTSTSNLPGVQKYQPTAPIASYTLMNAWCSRIAIGSAQAGEGIVTEEVTIVCDQIAQGHGDGRGPAHLTAPPPTLPPTR</sequence>